<accession>A0AAW1BS52</accession>
<dbReference type="GO" id="GO:0070301">
    <property type="term" value="P:cellular response to hydrogen peroxide"/>
    <property type="evidence" value="ECO:0007669"/>
    <property type="project" value="TreeGrafter"/>
</dbReference>
<protein>
    <recommendedName>
        <fullName evidence="1">Oxidative stress-responsive serine-rich protein 1</fullName>
    </recommendedName>
    <alternativeName>
        <fullName evidence="4">Oxidative stress-responsive protein 1</fullName>
    </alternativeName>
    <alternativeName>
        <fullName evidence="3">Peroxide-inducible transcript 1 protein</fullName>
    </alternativeName>
</protein>
<sequence length="181" mass="20208">MLENEENLQAAFKKLRVDSERSTASLPVNEGASPQTFVESTDESKVKMTLGSKESWHWCLRKPLRGTIRTQRKGFSKPVAYLHLAGLPAAQRRSAERKDALWRRRSQRETDFLQWRNRRVVLRASGGDSEYTVPISPGKKIEENLTESSGESPLPSRPIKVRSAKFTKPGFAGGAPSSPAS</sequence>
<dbReference type="Pfam" id="PF05604">
    <property type="entry name" value="DUF776"/>
    <property type="match status" value="1"/>
</dbReference>
<evidence type="ECO:0000256" key="5">
    <source>
        <dbReference type="SAM" id="MobiDB-lite"/>
    </source>
</evidence>
<comment type="caution">
    <text evidence="6">The sequence shown here is derived from an EMBL/GenBank/DDBJ whole genome shotgun (WGS) entry which is preliminary data.</text>
</comment>
<dbReference type="InterPro" id="IPR008494">
    <property type="entry name" value="DUF776"/>
</dbReference>
<feature type="region of interest" description="Disordered" evidence="5">
    <location>
        <begin position="133"/>
        <end position="159"/>
    </location>
</feature>
<evidence type="ECO:0000256" key="3">
    <source>
        <dbReference type="ARBA" id="ARBA00029721"/>
    </source>
</evidence>
<dbReference type="PANTHER" id="PTHR31383">
    <property type="entry name" value="OXIDATIVE STRESS-RESPONSE SERINE-RICH PROTEIN 1"/>
    <property type="match status" value="1"/>
</dbReference>
<keyword evidence="7" id="KW-1185">Reference proteome</keyword>
<proteinExistence type="predicted"/>
<organism evidence="6 7">
    <name type="scientific">Crotalus adamanteus</name>
    <name type="common">Eastern diamondback rattlesnake</name>
    <dbReference type="NCBI Taxonomy" id="8729"/>
    <lineage>
        <taxon>Eukaryota</taxon>
        <taxon>Metazoa</taxon>
        <taxon>Chordata</taxon>
        <taxon>Craniata</taxon>
        <taxon>Vertebrata</taxon>
        <taxon>Euteleostomi</taxon>
        <taxon>Lepidosauria</taxon>
        <taxon>Squamata</taxon>
        <taxon>Bifurcata</taxon>
        <taxon>Unidentata</taxon>
        <taxon>Episquamata</taxon>
        <taxon>Toxicofera</taxon>
        <taxon>Serpentes</taxon>
        <taxon>Colubroidea</taxon>
        <taxon>Viperidae</taxon>
        <taxon>Crotalinae</taxon>
        <taxon>Crotalus</taxon>
    </lineage>
</organism>
<evidence type="ECO:0000313" key="7">
    <source>
        <dbReference type="Proteomes" id="UP001474421"/>
    </source>
</evidence>
<keyword evidence="2" id="KW-0597">Phosphoprotein</keyword>
<dbReference type="EMBL" id="JAOTOJ010000003">
    <property type="protein sequence ID" value="KAK9404768.1"/>
    <property type="molecule type" value="Genomic_DNA"/>
</dbReference>
<evidence type="ECO:0000256" key="2">
    <source>
        <dbReference type="ARBA" id="ARBA00022553"/>
    </source>
</evidence>
<name>A0AAW1BS52_CROAD</name>
<evidence type="ECO:0000256" key="1">
    <source>
        <dbReference type="ARBA" id="ARBA00015005"/>
    </source>
</evidence>
<evidence type="ECO:0000256" key="4">
    <source>
        <dbReference type="ARBA" id="ARBA00031405"/>
    </source>
</evidence>
<feature type="region of interest" description="Disordered" evidence="5">
    <location>
        <begin position="18"/>
        <end position="44"/>
    </location>
</feature>
<feature type="compositionally biased region" description="Polar residues" evidence="5">
    <location>
        <begin position="22"/>
        <end position="39"/>
    </location>
</feature>
<dbReference type="AlphaFoldDB" id="A0AAW1BS52"/>
<dbReference type="Proteomes" id="UP001474421">
    <property type="component" value="Unassembled WGS sequence"/>
</dbReference>
<reference evidence="6 7" key="1">
    <citation type="journal article" date="2024" name="Proc. Natl. Acad. Sci. U.S.A.">
        <title>The genetic regulatory architecture and epigenomic basis for age-related changes in rattlesnake venom.</title>
        <authorList>
            <person name="Hogan M.P."/>
            <person name="Holding M.L."/>
            <person name="Nystrom G.S."/>
            <person name="Colston T.J."/>
            <person name="Bartlett D.A."/>
            <person name="Mason A.J."/>
            <person name="Ellsworth S.A."/>
            <person name="Rautsaw R.M."/>
            <person name="Lawrence K.C."/>
            <person name="Strickland J.L."/>
            <person name="He B."/>
            <person name="Fraser P."/>
            <person name="Margres M.J."/>
            <person name="Gilbert D.M."/>
            <person name="Gibbs H.L."/>
            <person name="Parkinson C.L."/>
            <person name="Rokyta D.R."/>
        </authorList>
    </citation>
    <scope>NUCLEOTIDE SEQUENCE [LARGE SCALE GENOMIC DNA]</scope>
    <source>
        <strain evidence="6">DRR0105</strain>
    </source>
</reference>
<dbReference type="PANTHER" id="PTHR31383:SF2">
    <property type="entry name" value="OXIDATIVE STRESS-RESPONSIVE SERINE-RICH PROTEIN 1"/>
    <property type="match status" value="1"/>
</dbReference>
<gene>
    <name evidence="6" type="ORF">NXF25_009595</name>
</gene>
<evidence type="ECO:0000313" key="6">
    <source>
        <dbReference type="EMBL" id="KAK9404768.1"/>
    </source>
</evidence>